<keyword evidence="3" id="KW-0732">Signal</keyword>
<feature type="transmembrane region" description="Helical" evidence="2">
    <location>
        <begin position="175"/>
        <end position="200"/>
    </location>
</feature>
<dbReference type="RefSeq" id="XP_013418648.1">
    <property type="nucleotide sequence ID" value="XM_013563194.1"/>
</dbReference>
<dbReference type="OrthoDB" id="6270617at2759"/>
<dbReference type="AlphaFoldDB" id="A0A1S3K7P7"/>
<feature type="signal peptide" evidence="3">
    <location>
        <begin position="1"/>
        <end position="21"/>
    </location>
</feature>
<proteinExistence type="predicted"/>
<evidence type="ECO:0000313" key="5">
    <source>
        <dbReference type="RefSeq" id="XP_013418648.1"/>
    </source>
</evidence>
<reference evidence="5" key="1">
    <citation type="submission" date="2025-08" db="UniProtKB">
        <authorList>
            <consortium name="RefSeq"/>
        </authorList>
    </citation>
    <scope>IDENTIFICATION</scope>
    <source>
        <tissue evidence="5">Gonads</tissue>
    </source>
</reference>
<keyword evidence="2" id="KW-0812">Transmembrane</keyword>
<organism evidence="4 5">
    <name type="scientific">Lingula anatina</name>
    <name type="common">Brachiopod</name>
    <name type="synonym">Lingula unguis</name>
    <dbReference type="NCBI Taxonomy" id="7574"/>
    <lineage>
        <taxon>Eukaryota</taxon>
        <taxon>Metazoa</taxon>
        <taxon>Spiralia</taxon>
        <taxon>Lophotrochozoa</taxon>
        <taxon>Brachiopoda</taxon>
        <taxon>Linguliformea</taxon>
        <taxon>Lingulata</taxon>
        <taxon>Lingulida</taxon>
        <taxon>Linguloidea</taxon>
        <taxon>Lingulidae</taxon>
        <taxon>Lingula</taxon>
    </lineage>
</organism>
<gene>
    <name evidence="5" type="primary">LOC106179524</name>
</gene>
<dbReference type="Proteomes" id="UP000085678">
    <property type="component" value="Unplaced"/>
</dbReference>
<accession>A0A1S3K7P7</accession>
<feature type="region of interest" description="Disordered" evidence="1">
    <location>
        <begin position="259"/>
        <end position="319"/>
    </location>
</feature>
<feature type="region of interest" description="Disordered" evidence="1">
    <location>
        <begin position="115"/>
        <end position="167"/>
    </location>
</feature>
<keyword evidence="2" id="KW-1133">Transmembrane helix</keyword>
<dbReference type="PANTHER" id="PTHR23352:SF2">
    <property type="entry name" value="NEURAL PROLIFERATION DIFFERENTIATION AND CONTROL PROTEIN 1"/>
    <property type="match status" value="1"/>
</dbReference>
<feature type="compositionally biased region" description="Acidic residues" evidence="1">
    <location>
        <begin position="267"/>
        <end position="279"/>
    </location>
</feature>
<dbReference type="GeneID" id="106179524"/>
<keyword evidence="4" id="KW-1185">Reference proteome</keyword>
<dbReference type="KEGG" id="lak:106179524"/>
<dbReference type="GO" id="GO:0016020">
    <property type="term" value="C:membrane"/>
    <property type="evidence" value="ECO:0007669"/>
    <property type="project" value="InterPro"/>
</dbReference>
<protein>
    <submittedName>
        <fullName evidence="5">Neural proliferation differentiation and control protein 1</fullName>
    </submittedName>
</protein>
<name>A0A1S3K7P7_LINAN</name>
<dbReference type="Pfam" id="PF06809">
    <property type="entry name" value="NPDC1"/>
    <property type="match status" value="1"/>
</dbReference>
<feature type="compositionally biased region" description="Basic and acidic residues" evidence="1">
    <location>
        <begin position="115"/>
        <end position="133"/>
    </location>
</feature>
<evidence type="ECO:0000256" key="2">
    <source>
        <dbReference type="SAM" id="Phobius"/>
    </source>
</evidence>
<feature type="chain" id="PRO_5010380318" evidence="3">
    <location>
        <begin position="22"/>
        <end position="319"/>
    </location>
</feature>
<dbReference type="PANTHER" id="PTHR23352">
    <property type="entry name" value="NEURAL PROLIFERATION DIFFERENTIATION AND CONTROL PROTEIN-1 NPDC-1 PROTEIN"/>
    <property type="match status" value="1"/>
</dbReference>
<keyword evidence="2" id="KW-0472">Membrane</keyword>
<sequence length="319" mass="35472">MYSTFFILLSFLVICLCYGRAFNQGERYEEPRLIGNSLEFERPRCVPSVLNCYKHFRYHCNPTSKSSYCGDCWKNYKEVNGRCINKEDLYEPERKIEEIAKSVLEPVPVKDSTVEKNVKVDQKKLPEGHEPSGEKQPAANTTTPKTGPAPHPSSPAHHKQGPPGEANAPGYGQGFIFIMLVAGCSLAGLVGLILAGVCWYKIRKSSKAASEVDYPAYGVTGPQGREHVISPGDRKLAQSAQMYHYQHQKQQMIAMEKANGDMKHDGSEEDSDEENEEGDYTVYECPGLAPTGEMEVKNPLFSEDVTPTPGDKDKEKGNE</sequence>
<dbReference type="InParanoid" id="A0A1S3K7P7"/>
<dbReference type="InterPro" id="IPR009635">
    <property type="entry name" value="NPDC1"/>
</dbReference>
<evidence type="ECO:0000313" key="4">
    <source>
        <dbReference type="Proteomes" id="UP000085678"/>
    </source>
</evidence>
<feature type="compositionally biased region" description="Basic and acidic residues" evidence="1">
    <location>
        <begin position="310"/>
        <end position="319"/>
    </location>
</feature>
<dbReference type="STRING" id="7574.A0A1S3K7P7"/>
<evidence type="ECO:0000256" key="3">
    <source>
        <dbReference type="SAM" id="SignalP"/>
    </source>
</evidence>
<evidence type="ECO:0000256" key="1">
    <source>
        <dbReference type="SAM" id="MobiDB-lite"/>
    </source>
</evidence>